<evidence type="ECO:0000313" key="1">
    <source>
        <dbReference type="EMBL" id="BDQ61203.1"/>
    </source>
</evidence>
<protein>
    <submittedName>
        <fullName evidence="1">6-phospho-3-hexuloisomerase</fullName>
    </submittedName>
</protein>
<dbReference type="EMBL" id="AP026729">
    <property type="protein sequence ID" value="BDQ61203.1"/>
    <property type="molecule type" value="Genomic_DNA"/>
</dbReference>
<dbReference type="Proteomes" id="UP001317613">
    <property type="component" value="Chromosome"/>
</dbReference>
<evidence type="ECO:0000313" key="2">
    <source>
        <dbReference type="Proteomes" id="UP001317613"/>
    </source>
</evidence>
<proteinExistence type="predicted"/>
<accession>A0AC59HNE5</accession>
<organism evidence="1 2">
    <name type="scientific">Enterococcus faecalis</name>
    <name type="common">Streptococcus faecalis</name>
    <dbReference type="NCBI Taxonomy" id="1351"/>
    <lineage>
        <taxon>Bacteria</taxon>
        <taxon>Bacillati</taxon>
        <taxon>Bacillota</taxon>
        <taxon>Bacilli</taxon>
        <taxon>Lactobacillales</taxon>
        <taxon>Enterococcaceae</taxon>
        <taxon>Enterococcus</taxon>
    </lineage>
</organism>
<gene>
    <name evidence="1" type="ORF">EfsSVR2332_12810</name>
</gene>
<name>A0AC59HNE5_ENTFL</name>
<sequence>MKFFNEIIDEVLTIGNEISDQQVDRMTKAIQGANHIFLAGAGRSGLMIRAFANRLLHLGYSVSLVGEISSPHTKSGDLFLIGSGSGETTSLVNQAKIAKDNGVVIGLFTTNSSSTLGEIADQVVIIPTQSKQSKDEALQPMGSLFEQTSLFLYDSIILNLMEKTGETNQTMKTRHADLE</sequence>
<reference evidence="1" key="1">
    <citation type="submission" date="2022-08" db="EMBL/GenBank/DDBJ databases">
        <title>Molecular epidemiological analysis of five strains of VanD-type vancomycin-resistant Enterococcus faecalis.</title>
        <authorList>
            <person name="Mimura K."/>
            <person name="Hashimoto Y."/>
            <person name="Tomita H."/>
        </authorList>
    </citation>
    <scope>NUCLEOTIDE SEQUENCE</scope>
    <source>
        <strain evidence="1">SVR2332</strain>
    </source>
</reference>